<dbReference type="OrthoDB" id="4358152at2759"/>
<evidence type="ECO:0000313" key="2">
    <source>
        <dbReference type="Proteomes" id="UP001147747"/>
    </source>
</evidence>
<dbReference type="EMBL" id="JAPZBU010000013">
    <property type="protein sequence ID" value="KAJ5369636.1"/>
    <property type="molecule type" value="Genomic_DNA"/>
</dbReference>
<dbReference type="RefSeq" id="XP_056480874.1">
    <property type="nucleotide sequence ID" value="XM_056638885.1"/>
</dbReference>
<reference evidence="1" key="1">
    <citation type="submission" date="2022-12" db="EMBL/GenBank/DDBJ databases">
        <authorList>
            <person name="Petersen C."/>
        </authorList>
    </citation>
    <scope>NUCLEOTIDE SEQUENCE</scope>
    <source>
        <strain evidence="1">IBT 29677</strain>
    </source>
</reference>
<gene>
    <name evidence="1" type="ORF">N7509_014248</name>
</gene>
<dbReference type="GeneID" id="81377865"/>
<keyword evidence="2" id="KW-1185">Reference proteome</keyword>
<evidence type="ECO:0008006" key="3">
    <source>
        <dbReference type="Google" id="ProtNLM"/>
    </source>
</evidence>
<protein>
    <recommendedName>
        <fullName evidence="3">F-box domain-containing protein</fullName>
    </recommendedName>
</protein>
<dbReference type="AlphaFoldDB" id="A0A9W9S0F9"/>
<sequence>MDGLERIPTEVLIIIIEHVDDFYGLDSLLRCLPRAAIIFQTHSVRITEKVLHACSITKPLPKVGYGDSHVRLDTSMDREFPPSTPSTFNCDIYRFFREIVYIRTPSFRSKFPEMSISTIMSISSESCLSLHFRGRSQSEASSVMRGMIKLAAQIQRLACACLCLMLGNLEDATKRAPDIHVRRAHAAFGPPSWIEELRVYRAIWILQIYSEIYAAVRSTGWNTQYKWALEGYASKRGLSRAMIEEVRTVHEILKEVVISSPPEIPARFQDRFWDYLPFFLSLELKEDIDFPTWAPPPIPPLDDEVGDSWYLSPRYRHLTTERIEDFEKLPRASSTIIGYTSDGDLNSFKQLGIYIWDPWRYYSAGLMEPPIEKRLTPDGDYSTYSDEASDQEARKRTLFSLIDLQETAIPSSSPDPSGGSTRRWRERFNLGSVIS</sequence>
<organism evidence="1 2">
    <name type="scientific">Penicillium cosmopolitanum</name>
    <dbReference type="NCBI Taxonomy" id="1131564"/>
    <lineage>
        <taxon>Eukaryota</taxon>
        <taxon>Fungi</taxon>
        <taxon>Dikarya</taxon>
        <taxon>Ascomycota</taxon>
        <taxon>Pezizomycotina</taxon>
        <taxon>Eurotiomycetes</taxon>
        <taxon>Eurotiomycetidae</taxon>
        <taxon>Eurotiales</taxon>
        <taxon>Aspergillaceae</taxon>
        <taxon>Penicillium</taxon>
    </lineage>
</organism>
<comment type="caution">
    <text evidence="1">The sequence shown here is derived from an EMBL/GenBank/DDBJ whole genome shotgun (WGS) entry which is preliminary data.</text>
</comment>
<dbReference type="Proteomes" id="UP001147747">
    <property type="component" value="Unassembled WGS sequence"/>
</dbReference>
<name>A0A9W9S0F9_9EURO</name>
<accession>A0A9W9S0F9</accession>
<reference evidence="1" key="2">
    <citation type="journal article" date="2023" name="IMA Fungus">
        <title>Comparative genomic study of the Penicillium genus elucidates a diverse pangenome and 15 lateral gene transfer events.</title>
        <authorList>
            <person name="Petersen C."/>
            <person name="Sorensen T."/>
            <person name="Nielsen M.R."/>
            <person name="Sondergaard T.E."/>
            <person name="Sorensen J.L."/>
            <person name="Fitzpatrick D.A."/>
            <person name="Frisvad J.C."/>
            <person name="Nielsen K.L."/>
        </authorList>
    </citation>
    <scope>NUCLEOTIDE SEQUENCE</scope>
    <source>
        <strain evidence="1">IBT 29677</strain>
    </source>
</reference>
<evidence type="ECO:0000313" key="1">
    <source>
        <dbReference type="EMBL" id="KAJ5369636.1"/>
    </source>
</evidence>
<proteinExistence type="predicted"/>